<dbReference type="SUPFAM" id="SSF53474">
    <property type="entry name" value="alpha/beta-Hydrolases"/>
    <property type="match status" value="1"/>
</dbReference>
<evidence type="ECO:0000256" key="1">
    <source>
        <dbReference type="ARBA" id="ARBA00005964"/>
    </source>
</evidence>
<keyword evidence="3" id="KW-0732">Signal</keyword>
<dbReference type="Pfam" id="PF00135">
    <property type="entry name" value="COesterase"/>
    <property type="match status" value="1"/>
</dbReference>
<sequence length="558" mass="58986">MSTAVSSIRTFSILAVAVSLAGLGGAHPSKAARDALPIVDLGYELHQAASFNATGGFYNFSNIRYAAPPLGNLRFTVPKPPAVDRSKVQTGSVGRVCPQASPAWEVVAAVAVPEYLEGIPFNTSQTFNTSGSAPTIDPRTTEDCLFLDVVAPKHVFEGAGKRAHAAVLVWIFGGGYTAGEKSDAQYNPSGLFKASDGIGDVVFVSLNYRLGAFGWLSGPKFQSEGGVTNAGLYDQRLALEWVQKNIHLFGGDKNRVTVMGESAGGGSIMHQITAFGGQRGPVPFQQAIPQSPGFFPTTSLSFQDATYAALLNLTNTTCLAELRALPSATLIRANILTVGAAPYGLFTYGPAASGAFTPALPGVLLASGRFHRAVRLLTGHNADEGLLFASPYVTTQAAYEALLRSHFADITPAAVAYVADVLYPPVFDGSHGYRDETARVALAEAESSFTCNNVYLAHAFGNRSYAYEFTTPPSIHGQDVPYTFWNGGVAEGVVNGTVARALQETVVSFVVEGRPRGVGVYGAESEVLRIGSARVGVGRDDVDAARCGWWQRGAWRDG</sequence>
<gene>
    <name evidence="5 7" type="ORF">BDZ99DRAFT_515828</name>
</gene>
<dbReference type="PROSITE" id="PS00122">
    <property type="entry name" value="CARBOXYLESTERASE_B_1"/>
    <property type="match status" value="1"/>
</dbReference>
<evidence type="ECO:0000313" key="7">
    <source>
        <dbReference type="RefSeq" id="XP_033582035.1"/>
    </source>
</evidence>
<comment type="similarity">
    <text evidence="1 3">Belongs to the type-B carboxylesterase/lipase family.</text>
</comment>
<reference evidence="7" key="3">
    <citation type="submission" date="2025-04" db="UniProtKB">
        <authorList>
            <consortium name="RefSeq"/>
        </authorList>
    </citation>
    <scope>IDENTIFICATION</scope>
    <source>
        <strain evidence="7">CBS 304.34</strain>
    </source>
</reference>
<dbReference type="PANTHER" id="PTHR11559">
    <property type="entry name" value="CARBOXYLESTERASE"/>
    <property type="match status" value="1"/>
</dbReference>
<dbReference type="Proteomes" id="UP000504636">
    <property type="component" value="Unplaced"/>
</dbReference>
<feature type="signal peptide" evidence="3">
    <location>
        <begin position="1"/>
        <end position="26"/>
    </location>
</feature>
<dbReference type="InterPro" id="IPR002018">
    <property type="entry name" value="CarbesteraseB"/>
</dbReference>
<keyword evidence="2 3" id="KW-0378">Hydrolase</keyword>
<feature type="chain" id="PRO_5044517523" description="Carboxylic ester hydrolase" evidence="3">
    <location>
        <begin position="27"/>
        <end position="558"/>
    </location>
</feature>
<reference evidence="5 7" key="1">
    <citation type="journal article" date="2020" name="Stud. Mycol.">
        <title>101 Dothideomycetes genomes: a test case for predicting lifestyles and emergence of pathogens.</title>
        <authorList>
            <person name="Haridas S."/>
            <person name="Albert R."/>
            <person name="Binder M."/>
            <person name="Bloem J."/>
            <person name="Labutti K."/>
            <person name="Salamov A."/>
            <person name="Andreopoulos B."/>
            <person name="Baker S."/>
            <person name="Barry K."/>
            <person name="Bills G."/>
            <person name="Bluhm B."/>
            <person name="Cannon C."/>
            <person name="Castanera R."/>
            <person name="Culley D."/>
            <person name="Daum C."/>
            <person name="Ezra D."/>
            <person name="Gonzalez J."/>
            <person name="Henrissat B."/>
            <person name="Kuo A."/>
            <person name="Liang C."/>
            <person name="Lipzen A."/>
            <person name="Lutzoni F."/>
            <person name="Magnuson J."/>
            <person name="Mondo S."/>
            <person name="Nolan M."/>
            <person name="Ohm R."/>
            <person name="Pangilinan J."/>
            <person name="Park H.-J."/>
            <person name="Ramirez L."/>
            <person name="Alfaro M."/>
            <person name="Sun H."/>
            <person name="Tritt A."/>
            <person name="Yoshinaga Y."/>
            <person name="Zwiers L.-H."/>
            <person name="Turgeon B."/>
            <person name="Goodwin S."/>
            <person name="Spatafora J."/>
            <person name="Crous P."/>
            <person name="Grigoriev I."/>
        </authorList>
    </citation>
    <scope>NUCLEOTIDE SEQUENCE</scope>
    <source>
        <strain evidence="5 7">CBS 304.34</strain>
    </source>
</reference>
<evidence type="ECO:0000259" key="4">
    <source>
        <dbReference type="Pfam" id="PF00135"/>
    </source>
</evidence>
<dbReference type="InterPro" id="IPR029058">
    <property type="entry name" value="AB_hydrolase_fold"/>
</dbReference>
<dbReference type="InterPro" id="IPR019826">
    <property type="entry name" value="Carboxylesterase_B_AS"/>
</dbReference>
<dbReference type="Gene3D" id="3.40.50.1820">
    <property type="entry name" value="alpha/beta hydrolase"/>
    <property type="match status" value="1"/>
</dbReference>
<protein>
    <recommendedName>
        <fullName evidence="3">Carboxylic ester hydrolase</fullName>
        <ecNumber evidence="3">3.1.1.-</ecNumber>
    </recommendedName>
</protein>
<dbReference type="AlphaFoldDB" id="A0A6A6Z1U3"/>
<evidence type="ECO:0000313" key="6">
    <source>
        <dbReference type="Proteomes" id="UP000504636"/>
    </source>
</evidence>
<dbReference type="EMBL" id="MU003694">
    <property type="protein sequence ID" value="KAF2815071.1"/>
    <property type="molecule type" value="Genomic_DNA"/>
</dbReference>
<feature type="domain" description="Carboxylesterase type B" evidence="4">
    <location>
        <begin position="53"/>
        <end position="517"/>
    </location>
</feature>
<dbReference type="PROSITE" id="PS00941">
    <property type="entry name" value="CARBOXYLESTERASE_B_2"/>
    <property type="match status" value="1"/>
</dbReference>
<keyword evidence="6" id="KW-1185">Reference proteome</keyword>
<dbReference type="GO" id="GO:0016787">
    <property type="term" value="F:hydrolase activity"/>
    <property type="evidence" value="ECO:0007669"/>
    <property type="project" value="UniProtKB-KW"/>
</dbReference>
<reference evidence="7" key="2">
    <citation type="submission" date="2020-04" db="EMBL/GenBank/DDBJ databases">
        <authorList>
            <consortium name="NCBI Genome Project"/>
        </authorList>
    </citation>
    <scope>NUCLEOTIDE SEQUENCE</scope>
    <source>
        <strain evidence="7">CBS 304.34</strain>
    </source>
</reference>
<name>A0A6A6Z1U3_9PEZI</name>
<proteinExistence type="inferred from homology"/>
<evidence type="ECO:0000313" key="5">
    <source>
        <dbReference type="EMBL" id="KAF2815071.1"/>
    </source>
</evidence>
<dbReference type="EC" id="3.1.1.-" evidence="3"/>
<dbReference type="OrthoDB" id="408631at2759"/>
<accession>A0A6A6Z1U3</accession>
<dbReference type="InterPro" id="IPR019819">
    <property type="entry name" value="Carboxylesterase_B_CS"/>
</dbReference>
<evidence type="ECO:0000256" key="2">
    <source>
        <dbReference type="ARBA" id="ARBA00022801"/>
    </source>
</evidence>
<organism evidence="5">
    <name type="scientific">Mytilinidion resinicola</name>
    <dbReference type="NCBI Taxonomy" id="574789"/>
    <lineage>
        <taxon>Eukaryota</taxon>
        <taxon>Fungi</taxon>
        <taxon>Dikarya</taxon>
        <taxon>Ascomycota</taxon>
        <taxon>Pezizomycotina</taxon>
        <taxon>Dothideomycetes</taxon>
        <taxon>Pleosporomycetidae</taxon>
        <taxon>Mytilinidiales</taxon>
        <taxon>Mytilinidiaceae</taxon>
        <taxon>Mytilinidion</taxon>
    </lineage>
</organism>
<dbReference type="GeneID" id="54465904"/>
<dbReference type="InterPro" id="IPR050309">
    <property type="entry name" value="Type-B_Carboxylest/Lipase"/>
</dbReference>
<dbReference type="RefSeq" id="XP_033582035.1">
    <property type="nucleotide sequence ID" value="XM_033725011.1"/>
</dbReference>
<evidence type="ECO:0000256" key="3">
    <source>
        <dbReference type="RuleBase" id="RU361235"/>
    </source>
</evidence>